<keyword evidence="4" id="KW-0378">Hydrolase</keyword>
<keyword evidence="1" id="KW-0732">Signal</keyword>
<dbReference type="RefSeq" id="WP_072793365.1">
    <property type="nucleotide sequence ID" value="NZ_FQWM01000005.1"/>
</dbReference>
<dbReference type="Proteomes" id="UP000184211">
    <property type="component" value="Unassembled WGS sequence"/>
</dbReference>
<proteinExistence type="predicted"/>
<keyword evidence="5" id="KW-1185">Reference proteome</keyword>
<dbReference type="STRING" id="870908.SAMN04488044_2496"/>
<dbReference type="AlphaFoldDB" id="A0A1M5SUE4"/>
<name>A0A1M5SUE4_9RHOB</name>
<feature type="signal peptide" evidence="1">
    <location>
        <begin position="1"/>
        <end position="19"/>
    </location>
</feature>
<evidence type="ECO:0000313" key="4">
    <source>
        <dbReference type="EMBL" id="SHH42100.1"/>
    </source>
</evidence>
<feature type="domain" description="Peptidase M16 C-terminal" evidence="3">
    <location>
        <begin position="187"/>
        <end position="361"/>
    </location>
</feature>
<dbReference type="EMBL" id="FQWM01000005">
    <property type="protein sequence ID" value="SHH42100.1"/>
    <property type="molecule type" value="Genomic_DNA"/>
</dbReference>
<dbReference type="PANTHER" id="PTHR11851:SF224">
    <property type="entry name" value="PROCESSING PROTEASE"/>
    <property type="match status" value="1"/>
</dbReference>
<dbReference type="GO" id="GO:0006508">
    <property type="term" value="P:proteolysis"/>
    <property type="evidence" value="ECO:0007669"/>
    <property type="project" value="UniProtKB-KW"/>
</dbReference>
<sequence>MIRYLLAAIVLMAALPARAEIEIKEIASPQGTKAWLVEEHSIPFVALNVWFRGGASLDLPGKRGATNLMVGLLEEGTGDMDAQDFAREAEELAAEFEYEAYDDVVAISARFLTENRDQAVDLLRKSVVEPRFDKISVDRVREQVLSIIRSDAKDPDKIASQTFDALAFAGHPYATSLNGNEESVAALTRDDIVKAHQNALALDNVYVSAVGDITAEELGDLIDRLLAGLPENSAPLPGDATYQLAGGETLVDFATPQSVAIFGHEGIKRDDPDFFAAYILNHILGGSGFESRLMNEVREKRGLTYGISSFLIAKDFGQLYLGSVASANDRINQATDVIRAEWTRMAEEGPTAEELERAKTYLTGAYPLRFDGNGPIANILVGMQMDDLPIDYVVTRNDKVNAVTLEDIRRVAKRILRPEDLHFVIVGQPEG</sequence>
<dbReference type="SUPFAM" id="SSF63411">
    <property type="entry name" value="LuxS/MPP-like metallohydrolase"/>
    <property type="match status" value="2"/>
</dbReference>
<dbReference type="InterPro" id="IPR007863">
    <property type="entry name" value="Peptidase_M16_C"/>
</dbReference>
<reference evidence="5" key="1">
    <citation type="submission" date="2016-11" db="EMBL/GenBank/DDBJ databases">
        <authorList>
            <person name="Varghese N."/>
            <person name="Submissions S."/>
        </authorList>
    </citation>
    <scope>NUCLEOTIDE SEQUENCE [LARGE SCALE GENOMIC DNA]</scope>
    <source>
        <strain evidence="5">DSM 28223</strain>
    </source>
</reference>
<dbReference type="InterPro" id="IPR011765">
    <property type="entry name" value="Pept_M16_N"/>
</dbReference>
<dbReference type="GO" id="GO:0046872">
    <property type="term" value="F:metal ion binding"/>
    <property type="evidence" value="ECO:0007669"/>
    <property type="project" value="InterPro"/>
</dbReference>
<keyword evidence="4" id="KW-0645">Protease</keyword>
<dbReference type="Pfam" id="PF05193">
    <property type="entry name" value="Peptidase_M16_C"/>
    <property type="match status" value="1"/>
</dbReference>
<feature type="domain" description="Peptidase M16 N-terminal" evidence="2">
    <location>
        <begin position="38"/>
        <end position="178"/>
    </location>
</feature>
<protein>
    <submittedName>
        <fullName evidence="4">Zinc protease</fullName>
    </submittedName>
</protein>
<dbReference type="OrthoDB" id="9811314at2"/>
<organism evidence="4 5">
    <name type="scientific">Cognatishimia maritima</name>
    <dbReference type="NCBI Taxonomy" id="870908"/>
    <lineage>
        <taxon>Bacteria</taxon>
        <taxon>Pseudomonadati</taxon>
        <taxon>Pseudomonadota</taxon>
        <taxon>Alphaproteobacteria</taxon>
        <taxon>Rhodobacterales</taxon>
        <taxon>Paracoccaceae</taxon>
        <taxon>Cognatishimia</taxon>
    </lineage>
</organism>
<dbReference type="InterPro" id="IPR011249">
    <property type="entry name" value="Metalloenz_LuxS/M16"/>
</dbReference>
<evidence type="ECO:0000259" key="3">
    <source>
        <dbReference type="Pfam" id="PF05193"/>
    </source>
</evidence>
<gene>
    <name evidence="4" type="ORF">SAMN04488044_2496</name>
</gene>
<evidence type="ECO:0000259" key="2">
    <source>
        <dbReference type="Pfam" id="PF00675"/>
    </source>
</evidence>
<dbReference type="InterPro" id="IPR050361">
    <property type="entry name" value="MPP/UQCRC_Complex"/>
</dbReference>
<dbReference type="Pfam" id="PF00675">
    <property type="entry name" value="Peptidase_M16"/>
    <property type="match status" value="1"/>
</dbReference>
<dbReference type="Gene3D" id="3.30.830.10">
    <property type="entry name" value="Metalloenzyme, LuxS/M16 peptidase-like"/>
    <property type="match status" value="2"/>
</dbReference>
<dbReference type="PANTHER" id="PTHR11851">
    <property type="entry name" value="METALLOPROTEASE"/>
    <property type="match status" value="1"/>
</dbReference>
<evidence type="ECO:0000256" key="1">
    <source>
        <dbReference type="SAM" id="SignalP"/>
    </source>
</evidence>
<evidence type="ECO:0000313" key="5">
    <source>
        <dbReference type="Proteomes" id="UP000184211"/>
    </source>
</evidence>
<dbReference type="GO" id="GO:0008233">
    <property type="term" value="F:peptidase activity"/>
    <property type="evidence" value="ECO:0007669"/>
    <property type="project" value="UniProtKB-KW"/>
</dbReference>
<feature type="chain" id="PRO_5013110355" evidence="1">
    <location>
        <begin position="20"/>
        <end position="431"/>
    </location>
</feature>
<accession>A0A1M5SUE4</accession>